<evidence type="ECO:0000313" key="3">
    <source>
        <dbReference type="Proteomes" id="UP000237000"/>
    </source>
</evidence>
<evidence type="ECO:0000313" key="2">
    <source>
        <dbReference type="EMBL" id="PON36982.1"/>
    </source>
</evidence>
<name>A0A2P5AKA5_TREOI</name>
<protein>
    <recommendedName>
        <fullName evidence="4">Secreted protein</fullName>
    </recommendedName>
</protein>
<evidence type="ECO:0000256" key="1">
    <source>
        <dbReference type="SAM" id="SignalP"/>
    </source>
</evidence>
<dbReference type="InParanoid" id="A0A2P5AKA5"/>
<keyword evidence="3" id="KW-1185">Reference proteome</keyword>
<feature type="signal peptide" evidence="1">
    <location>
        <begin position="1"/>
        <end position="21"/>
    </location>
</feature>
<sequence>MSDRTVLLLILAALLVGSRIGSKMESLLLMEWNTLCLSTNLQTVSMVGTRGLISRYGRLLNMKRVRTHTSLSSMAVMMARKVTREMFPLLQLIHLRQAQH</sequence>
<dbReference type="AlphaFoldDB" id="A0A2P5AKA5"/>
<dbReference type="EMBL" id="JXTC01000806">
    <property type="protein sequence ID" value="PON36982.1"/>
    <property type="molecule type" value="Genomic_DNA"/>
</dbReference>
<keyword evidence="1" id="KW-0732">Signal</keyword>
<feature type="chain" id="PRO_5015103496" description="Secreted protein" evidence="1">
    <location>
        <begin position="22"/>
        <end position="100"/>
    </location>
</feature>
<reference evidence="3" key="1">
    <citation type="submission" date="2016-06" db="EMBL/GenBank/DDBJ databases">
        <title>Parallel loss of symbiosis genes in relatives of nitrogen-fixing non-legume Parasponia.</title>
        <authorList>
            <person name="Van Velzen R."/>
            <person name="Holmer R."/>
            <person name="Bu F."/>
            <person name="Rutten L."/>
            <person name="Van Zeijl A."/>
            <person name="Liu W."/>
            <person name="Santuari L."/>
            <person name="Cao Q."/>
            <person name="Sharma T."/>
            <person name="Shen D."/>
            <person name="Roswanjaya Y."/>
            <person name="Wardhani T."/>
            <person name="Kalhor M.S."/>
            <person name="Jansen J."/>
            <person name="Van den Hoogen J."/>
            <person name="Gungor B."/>
            <person name="Hartog M."/>
            <person name="Hontelez J."/>
            <person name="Verver J."/>
            <person name="Yang W.-C."/>
            <person name="Schijlen E."/>
            <person name="Repin R."/>
            <person name="Schilthuizen M."/>
            <person name="Schranz E."/>
            <person name="Heidstra R."/>
            <person name="Miyata K."/>
            <person name="Fedorova E."/>
            <person name="Kohlen W."/>
            <person name="Bisseling T."/>
            <person name="Smit S."/>
            <person name="Geurts R."/>
        </authorList>
    </citation>
    <scope>NUCLEOTIDE SEQUENCE [LARGE SCALE GENOMIC DNA]</scope>
    <source>
        <strain evidence="3">cv. RG33-2</strain>
    </source>
</reference>
<gene>
    <name evidence="2" type="ORF">TorRG33x02_348250</name>
</gene>
<organism evidence="2 3">
    <name type="scientific">Trema orientale</name>
    <name type="common">Charcoal tree</name>
    <name type="synonym">Celtis orientalis</name>
    <dbReference type="NCBI Taxonomy" id="63057"/>
    <lineage>
        <taxon>Eukaryota</taxon>
        <taxon>Viridiplantae</taxon>
        <taxon>Streptophyta</taxon>
        <taxon>Embryophyta</taxon>
        <taxon>Tracheophyta</taxon>
        <taxon>Spermatophyta</taxon>
        <taxon>Magnoliopsida</taxon>
        <taxon>eudicotyledons</taxon>
        <taxon>Gunneridae</taxon>
        <taxon>Pentapetalae</taxon>
        <taxon>rosids</taxon>
        <taxon>fabids</taxon>
        <taxon>Rosales</taxon>
        <taxon>Cannabaceae</taxon>
        <taxon>Trema</taxon>
    </lineage>
</organism>
<comment type="caution">
    <text evidence="2">The sequence shown here is derived from an EMBL/GenBank/DDBJ whole genome shotgun (WGS) entry which is preliminary data.</text>
</comment>
<dbReference type="Proteomes" id="UP000237000">
    <property type="component" value="Unassembled WGS sequence"/>
</dbReference>
<proteinExistence type="predicted"/>
<accession>A0A2P5AKA5</accession>
<evidence type="ECO:0008006" key="4">
    <source>
        <dbReference type="Google" id="ProtNLM"/>
    </source>
</evidence>